<dbReference type="AlphaFoldDB" id="A0A8J5YNF9"/>
<proteinExistence type="predicted"/>
<dbReference type="EMBL" id="JAHUZN010000011">
    <property type="protein sequence ID" value="KAG8479395.1"/>
    <property type="molecule type" value="Genomic_DNA"/>
</dbReference>
<keyword evidence="2" id="KW-1133">Transmembrane helix</keyword>
<evidence type="ECO:0000256" key="1">
    <source>
        <dbReference type="SAM" id="MobiDB-lite"/>
    </source>
</evidence>
<protein>
    <submittedName>
        <fullName evidence="3">Uncharacterized protein</fullName>
    </submittedName>
</protein>
<dbReference type="Proteomes" id="UP000701853">
    <property type="component" value="Chromosome 11"/>
</dbReference>
<feature type="transmembrane region" description="Helical" evidence="2">
    <location>
        <begin position="354"/>
        <end position="371"/>
    </location>
</feature>
<dbReference type="PANTHER" id="PTHR33625:SF4">
    <property type="entry name" value="OS08G0179900 PROTEIN"/>
    <property type="match status" value="1"/>
</dbReference>
<accession>A0A8J5YNF9</accession>
<name>A0A8J5YNF9_9ROSI</name>
<dbReference type="PANTHER" id="PTHR33625">
    <property type="entry name" value="OS08G0179900 PROTEIN"/>
    <property type="match status" value="1"/>
</dbReference>
<evidence type="ECO:0000256" key="2">
    <source>
        <dbReference type="SAM" id="Phobius"/>
    </source>
</evidence>
<evidence type="ECO:0000313" key="4">
    <source>
        <dbReference type="Proteomes" id="UP000701853"/>
    </source>
</evidence>
<feature type="region of interest" description="Disordered" evidence="1">
    <location>
        <begin position="596"/>
        <end position="615"/>
    </location>
</feature>
<dbReference type="OrthoDB" id="659599at2759"/>
<organism evidence="3 4">
    <name type="scientific">Gossypium anomalum</name>
    <dbReference type="NCBI Taxonomy" id="47600"/>
    <lineage>
        <taxon>Eukaryota</taxon>
        <taxon>Viridiplantae</taxon>
        <taxon>Streptophyta</taxon>
        <taxon>Embryophyta</taxon>
        <taxon>Tracheophyta</taxon>
        <taxon>Spermatophyta</taxon>
        <taxon>Magnoliopsida</taxon>
        <taxon>eudicotyledons</taxon>
        <taxon>Gunneridae</taxon>
        <taxon>Pentapetalae</taxon>
        <taxon>rosids</taxon>
        <taxon>malvids</taxon>
        <taxon>Malvales</taxon>
        <taxon>Malvaceae</taxon>
        <taxon>Malvoideae</taxon>
        <taxon>Gossypium</taxon>
    </lineage>
</organism>
<keyword evidence="2" id="KW-0812">Transmembrane</keyword>
<feature type="transmembrane region" description="Helical" evidence="2">
    <location>
        <begin position="666"/>
        <end position="684"/>
    </location>
</feature>
<reference evidence="3 4" key="1">
    <citation type="journal article" date="2021" name="bioRxiv">
        <title>The Gossypium anomalum genome as a resource for cotton improvement and evolutionary analysis of hybrid incompatibility.</title>
        <authorList>
            <person name="Grover C.E."/>
            <person name="Yuan D."/>
            <person name="Arick M.A."/>
            <person name="Miller E.R."/>
            <person name="Hu G."/>
            <person name="Peterson D.G."/>
            <person name="Wendel J.F."/>
            <person name="Udall J.A."/>
        </authorList>
    </citation>
    <scope>NUCLEOTIDE SEQUENCE [LARGE SCALE GENOMIC DNA]</scope>
    <source>
        <strain evidence="3">JFW-Udall</strain>
        <tissue evidence="3">Leaf</tissue>
    </source>
</reference>
<sequence>MRAVGKVVKVGIANANALGVQSTSPSAEHFIIRVAAPRAASSPIAVSSEGVPSVCLTTALANQKASWEHVDDWELSGGIVEREVALEGSSDASGQGEPTAGVLFGGVPSLEEAKEATADLKDALDIMILYETLRSHFDEVFYGVLHKEMIALVYLSPPPYGDTARDSAVSLETSKDCASAPKPAIQAFKLLSESADVQSVVLSIVADPNVRNAVLNNSAYMDFIQYQAHCFCMHLEGEGDGFEVEESTEGSESPCVVASIAADGNVWNAVMNNIAFMAYMQSQQTSDEFQVEGFPKKLEEYEDSEDPSSGFMQKMKSSVVEMARKTIDFSDRCLTNSTEKEGIAGCSIFYETTVRLSMGFAVIVIIIILLTRHRGVMRAVGKVAGVGIVNSGLRGVVQGTPLSAEQSVMRVAAASRSASSLVSVTSEGVSSVVDTTASVSHKSSWEMVDDWEFAGDFEQEAALEGSIAASGRPEPIARVLFSGVPSLEEAKEATNDLKDALDKVYLSSPKYSETVQVTGVSSLSNTEETKDCVAYNIEATSVPKPAIQAFKLLNESPAVQSVVASIASDPNVWNAVLNNSAYMDFIKSQQTNDKFEFPGSPRSSVSSVKLEENEDGGDSFSAFIRKIKTSVVEMVSKTTDFLHSLFSLPSADKAKENAGLNNMDKTIGAGLMGLAVMVIMVVLVKRV</sequence>
<evidence type="ECO:0000313" key="3">
    <source>
        <dbReference type="EMBL" id="KAG8479395.1"/>
    </source>
</evidence>
<gene>
    <name evidence="3" type="ORF">CXB51_029792</name>
</gene>
<comment type="caution">
    <text evidence="3">The sequence shown here is derived from an EMBL/GenBank/DDBJ whole genome shotgun (WGS) entry which is preliminary data.</text>
</comment>
<keyword evidence="4" id="KW-1185">Reference proteome</keyword>
<keyword evidence="2" id="KW-0472">Membrane</keyword>